<evidence type="ECO:0000313" key="3">
    <source>
        <dbReference type="Proteomes" id="UP001595833"/>
    </source>
</evidence>
<feature type="region of interest" description="Disordered" evidence="1">
    <location>
        <begin position="57"/>
        <end position="92"/>
    </location>
</feature>
<dbReference type="RefSeq" id="WP_380645787.1">
    <property type="nucleotide sequence ID" value="NZ_JBHSJB010000005.1"/>
</dbReference>
<dbReference type="Proteomes" id="UP001595833">
    <property type="component" value="Unassembled WGS sequence"/>
</dbReference>
<evidence type="ECO:0000313" key="2">
    <source>
        <dbReference type="EMBL" id="MFC5053192.1"/>
    </source>
</evidence>
<gene>
    <name evidence="2" type="ORF">ACFPFM_05395</name>
</gene>
<evidence type="ECO:0008006" key="4">
    <source>
        <dbReference type="Google" id="ProtNLM"/>
    </source>
</evidence>
<keyword evidence="3" id="KW-1185">Reference proteome</keyword>
<dbReference type="EMBL" id="JBHSJB010000005">
    <property type="protein sequence ID" value="MFC5053192.1"/>
    <property type="molecule type" value="Genomic_DNA"/>
</dbReference>
<reference evidence="3" key="1">
    <citation type="journal article" date="2019" name="Int. J. Syst. Evol. Microbiol.">
        <title>The Global Catalogue of Microorganisms (GCM) 10K type strain sequencing project: providing services to taxonomists for standard genome sequencing and annotation.</title>
        <authorList>
            <consortium name="The Broad Institute Genomics Platform"/>
            <consortium name="The Broad Institute Genome Sequencing Center for Infectious Disease"/>
            <person name="Wu L."/>
            <person name="Ma J."/>
        </authorList>
    </citation>
    <scope>NUCLEOTIDE SEQUENCE [LARGE SCALE GENOMIC DNA]</scope>
    <source>
        <strain evidence="3">KCTC 12848</strain>
    </source>
</reference>
<organism evidence="2 3">
    <name type="scientific">Saccharothrix xinjiangensis</name>
    <dbReference type="NCBI Taxonomy" id="204798"/>
    <lineage>
        <taxon>Bacteria</taxon>
        <taxon>Bacillati</taxon>
        <taxon>Actinomycetota</taxon>
        <taxon>Actinomycetes</taxon>
        <taxon>Pseudonocardiales</taxon>
        <taxon>Pseudonocardiaceae</taxon>
        <taxon>Saccharothrix</taxon>
    </lineage>
</organism>
<accession>A0ABV9XVF4</accession>
<name>A0ABV9XVF4_9PSEU</name>
<sequence length="226" mass="22845">MARRSGDARAGRLGALPLAFAITAAYVVVGGGAGVLALRAGTSGQPVARVSTTPRLPVITTPGETAPPSAAPPAPRPSSSAAAPAPPPGFRAVEAPGGLVTVVPDDWAVGPGTVATTLVATAPDGRREARFGGAPVTDPGRTLLERITAAAADREREPGHARLALAETPVRGHPGVRWEFAEAAGRVAVAYWETGGIEYVVYASGPVEAWSDTRALLAAMVDAARP</sequence>
<evidence type="ECO:0000256" key="1">
    <source>
        <dbReference type="SAM" id="MobiDB-lite"/>
    </source>
</evidence>
<protein>
    <recommendedName>
        <fullName evidence="4">Fibronectin attachment protein</fullName>
    </recommendedName>
</protein>
<proteinExistence type="predicted"/>
<comment type="caution">
    <text evidence="2">The sequence shown here is derived from an EMBL/GenBank/DDBJ whole genome shotgun (WGS) entry which is preliminary data.</text>
</comment>